<name>A0A4S8QNV9_9HELO</name>
<dbReference type="PANTHER" id="PTHR43788:SF8">
    <property type="entry name" value="DNA-BINDING PROTEIN SMUBP-2"/>
    <property type="match status" value="1"/>
</dbReference>
<dbReference type="Proteomes" id="UP000308671">
    <property type="component" value="Unassembled WGS sequence"/>
</dbReference>
<evidence type="ECO:0000259" key="5">
    <source>
        <dbReference type="Pfam" id="PF13087"/>
    </source>
</evidence>
<dbReference type="PANTHER" id="PTHR43788">
    <property type="entry name" value="DNA2/NAM7 HELICASE FAMILY MEMBER"/>
    <property type="match status" value="1"/>
</dbReference>
<gene>
    <name evidence="6" type="ORF">BGAL_0453g00030</name>
</gene>
<dbReference type="Gene3D" id="3.40.50.300">
    <property type="entry name" value="P-loop containing nucleotide triphosphate hydrolases"/>
    <property type="match status" value="2"/>
</dbReference>
<dbReference type="SUPFAM" id="SSF52540">
    <property type="entry name" value="P-loop containing nucleoside triphosphate hydrolases"/>
    <property type="match status" value="1"/>
</dbReference>
<evidence type="ECO:0000256" key="3">
    <source>
        <dbReference type="ARBA" id="ARBA00022806"/>
    </source>
</evidence>
<evidence type="ECO:0000313" key="6">
    <source>
        <dbReference type="EMBL" id="THV45761.1"/>
    </source>
</evidence>
<dbReference type="InterPro" id="IPR027417">
    <property type="entry name" value="P-loop_NTPase"/>
</dbReference>
<keyword evidence="1" id="KW-0547">Nucleotide-binding</keyword>
<dbReference type="GO" id="GO:0043139">
    <property type="term" value="F:5'-3' DNA helicase activity"/>
    <property type="evidence" value="ECO:0007669"/>
    <property type="project" value="TreeGrafter"/>
</dbReference>
<accession>A0A4S8QNV9</accession>
<organism evidence="6 7">
    <name type="scientific">Botrytis galanthina</name>
    <dbReference type="NCBI Taxonomy" id="278940"/>
    <lineage>
        <taxon>Eukaryota</taxon>
        <taxon>Fungi</taxon>
        <taxon>Dikarya</taxon>
        <taxon>Ascomycota</taxon>
        <taxon>Pezizomycotina</taxon>
        <taxon>Leotiomycetes</taxon>
        <taxon>Helotiales</taxon>
        <taxon>Sclerotiniaceae</taxon>
        <taxon>Botrytis</taxon>
    </lineage>
</organism>
<dbReference type="AlphaFoldDB" id="A0A4S8QNV9"/>
<comment type="caution">
    <text evidence="6">The sequence shown here is derived from an EMBL/GenBank/DDBJ whole genome shotgun (WGS) entry which is preliminary data.</text>
</comment>
<dbReference type="GO" id="GO:0016787">
    <property type="term" value="F:hydrolase activity"/>
    <property type="evidence" value="ECO:0007669"/>
    <property type="project" value="UniProtKB-KW"/>
</dbReference>
<evidence type="ECO:0000256" key="1">
    <source>
        <dbReference type="ARBA" id="ARBA00022741"/>
    </source>
</evidence>
<keyword evidence="2" id="KW-0378">Hydrolase</keyword>
<keyword evidence="7" id="KW-1185">Reference proteome</keyword>
<dbReference type="EMBL" id="PQXL01000452">
    <property type="protein sequence ID" value="THV45761.1"/>
    <property type="molecule type" value="Genomic_DNA"/>
</dbReference>
<feature type="domain" description="DNA2/NAM7 helicase-like C-terminal" evidence="5">
    <location>
        <begin position="522"/>
        <end position="603"/>
    </location>
</feature>
<keyword evidence="3" id="KW-0347">Helicase</keyword>
<evidence type="ECO:0000313" key="7">
    <source>
        <dbReference type="Proteomes" id="UP000308671"/>
    </source>
</evidence>
<proteinExistence type="predicted"/>
<reference evidence="6 7" key="1">
    <citation type="submission" date="2017-12" db="EMBL/GenBank/DDBJ databases">
        <title>Comparative genomics of Botrytis spp.</title>
        <authorList>
            <person name="Valero-Jimenez C.A."/>
            <person name="Tapia P."/>
            <person name="Veloso J."/>
            <person name="Silva-Moreno E."/>
            <person name="Staats M."/>
            <person name="Valdes J.H."/>
            <person name="Van Kan J.A.L."/>
        </authorList>
    </citation>
    <scope>NUCLEOTIDE SEQUENCE [LARGE SCALE GENOMIC DNA]</scope>
    <source>
        <strain evidence="6 7">MUCL435</strain>
    </source>
</reference>
<evidence type="ECO:0000256" key="4">
    <source>
        <dbReference type="ARBA" id="ARBA00022840"/>
    </source>
</evidence>
<keyword evidence="4" id="KW-0067">ATP-binding</keyword>
<dbReference type="InterPro" id="IPR050534">
    <property type="entry name" value="Coronavir_polyprotein_1ab"/>
</dbReference>
<dbReference type="InterPro" id="IPR041679">
    <property type="entry name" value="DNA2/NAM7-like_C"/>
</dbReference>
<dbReference type="GO" id="GO:0005524">
    <property type="term" value="F:ATP binding"/>
    <property type="evidence" value="ECO:0007669"/>
    <property type="project" value="UniProtKB-KW"/>
</dbReference>
<dbReference type="OrthoDB" id="3564896at2759"/>
<dbReference type="Pfam" id="PF13087">
    <property type="entry name" value="AAA_12"/>
    <property type="match status" value="1"/>
</dbReference>
<protein>
    <recommendedName>
        <fullName evidence="5">DNA2/NAM7 helicase-like C-terminal domain-containing protein</fullName>
    </recommendedName>
</protein>
<evidence type="ECO:0000256" key="2">
    <source>
        <dbReference type="ARBA" id="ARBA00022801"/>
    </source>
</evidence>
<sequence length="654" mass="73162">MFMEIVVWAMCNDAAVGDLARSYLKEYDGLSSATQTLQLRVEELSVLSDHIVSFEADYVHLSAFEDEIPGILMERDNQSSPYHKWIRNCPQQHQLGLGNLFAPDDRPPFTKAGLVLSQADFWQSKLQYQVHLTYAQTIENAFEVANVAAWQNAILNASVTDVPGSHNLKDNENVNDLPKSYSLTMTIQNMEVDMPSIGEPRRSAKRNRAEIKEKCEEKAEEQARVWRGQVVSVFDGLLEIVITRPSDPRWKGSRNLKPRVNTQVLINGIQAFSTVEHTPEQISSNVHAHLCEVLVTRARRTPFHGKKLKQDIFEPDYKDFIGHMSSTQKAAFEELEIVDGLVVINGFTASGKTMSAVCVSVCAVNNTSSERKQCVLAISETNIAVDSLAQEFHQFIANPKKPDGGRKHLIIRLLPLEVEMNAVKTRMIPGQNKVNFLVDDDLFAKFLGEVETNLYKQGQAVEAARVQGDKRKATKIKALDSTFEQAMWRELNNNAGDDGDTDTNRLLIPLRRIQDRPKLEARSNIEYLSPFKAQVHEMNILFKKLGDSRVNASTFKTVQGIGINVVIVDFTRSNRLTDLADDTRDSLVALSRHKHALFVICNNKATSPNSYADIATKAIQLKGVGRNICSLAEFAEGLNALIEIPAPEVGNCFK</sequence>